<evidence type="ECO:0000313" key="3">
    <source>
        <dbReference type="Proteomes" id="UP000294933"/>
    </source>
</evidence>
<reference evidence="2 3" key="1">
    <citation type="submission" date="2018-06" db="EMBL/GenBank/DDBJ databases">
        <title>A transcriptomic atlas of mushroom development highlights an independent origin of complex multicellularity.</title>
        <authorList>
            <consortium name="DOE Joint Genome Institute"/>
            <person name="Krizsan K."/>
            <person name="Almasi E."/>
            <person name="Merenyi Z."/>
            <person name="Sahu N."/>
            <person name="Viragh M."/>
            <person name="Koszo T."/>
            <person name="Mondo S."/>
            <person name="Kiss B."/>
            <person name="Balint B."/>
            <person name="Kues U."/>
            <person name="Barry K."/>
            <person name="Hegedus J.C."/>
            <person name="Henrissat B."/>
            <person name="Johnson J."/>
            <person name="Lipzen A."/>
            <person name="Ohm R."/>
            <person name="Nagy I."/>
            <person name="Pangilinan J."/>
            <person name="Yan J."/>
            <person name="Xiong Y."/>
            <person name="Grigoriev I.V."/>
            <person name="Hibbett D.S."/>
            <person name="Nagy L.G."/>
        </authorList>
    </citation>
    <scope>NUCLEOTIDE SEQUENCE [LARGE SCALE GENOMIC DNA]</scope>
    <source>
        <strain evidence="2 3">SZMC22713</strain>
    </source>
</reference>
<evidence type="ECO:0000313" key="2">
    <source>
        <dbReference type="EMBL" id="TDL14792.1"/>
    </source>
</evidence>
<dbReference type="AlphaFoldDB" id="A0A4Y7PIX0"/>
<feature type="region of interest" description="Disordered" evidence="1">
    <location>
        <begin position="1"/>
        <end position="30"/>
    </location>
</feature>
<evidence type="ECO:0000256" key="1">
    <source>
        <dbReference type="SAM" id="MobiDB-lite"/>
    </source>
</evidence>
<accession>A0A4Y7PIX0</accession>
<sequence length="198" mass="21946">MELGSQRAVGTEAAVQKQGNEREPGARDQGLHNTWPVIACYECPRRPAIDSGGERPAGAAGMLGGWVQEQGGEQPNVEMTNWHLLVVRGARLAVRRSWLVARCSPFAARISRLFAVGGWYTCLDRSILKKIVTWIRGKQVRIQIQMHLCSALVVGGWRWWLLWLNNKQVTRDASPDLSQALAIWSVGIVVLAQDIVAV</sequence>
<keyword evidence="3" id="KW-1185">Reference proteome</keyword>
<proteinExistence type="predicted"/>
<protein>
    <submittedName>
        <fullName evidence="2">Uncharacterized protein</fullName>
    </submittedName>
</protein>
<dbReference type="VEuPathDB" id="FungiDB:BD410DRAFT_857956"/>
<feature type="compositionally biased region" description="Basic and acidic residues" evidence="1">
    <location>
        <begin position="19"/>
        <end position="30"/>
    </location>
</feature>
<organism evidence="2 3">
    <name type="scientific">Rickenella mellea</name>
    <dbReference type="NCBI Taxonomy" id="50990"/>
    <lineage>
        <taxon>Eukaryota</taxon>
        <taxon>Fungi</taxon>
        <taxon>Dikarya</taxon>
        <taxon>Basidiomycota</taxon>
        <taxon>Agaricomycotina</taxon>
        <taxon>Agaricomycetes</taxon>
        <taxon>Hymenochaetales</taxon>
        <taxon>Rickenellaceae</taxon>
        <taxon>Rickenella</taxon>
    </lineage>
</organism>
<dbReference type="Proteomes" id="UP000294933">
    <property type="component" value="Unassembled WGS sequence"/>
</dbReference>
<gene>
    <name evidence="2" type="ORF">BD410DRAFT_857956</name>
</gene>
<name>A0A4Y7PIX0_9AGAM</name>
<dbReference type="EMBL" id="ML170307">
    <property type="protein sequence ID" value="TDL14792.1"/>
    <property type="molecule type" value="Genomic_DNA"/>
</dbReference>